<proteinExistence type="inferred from homology"/>
<dbReference type="GO" id="GO:0005739">
    <property type="term" value="C:mitochondrion"/>
    <property type="evidence" value="ECO:0007669"/>
    <property type="project" value="TreeGrafter"/>
</dbReference>
<dbReference type="InterPro" id="IPR001279">
    <property type="entry name" value="Metallo-B-lactamas"/>
</dbReference>
<name>A0AA36CUD6_9BILA</name>
<dbReference type="GO" id="GO:0042781">
    <property type="term" value="F:3'-tRNA processing endoribonuclease activity"/>
    <property type="evidence" value="ECO:0007669"/>
    <property type="project" value="UniProtKB-EC"/>
</dbReference>
<keyword evidence="8" id="KW-0255">Endonuclease</keyword>
<evidence type="ECO:0000313" key="14">
    <source>
        <dbReference type="Proteomes" id="UP001177023"/>
    </source>
</evidence>
<keyword evidence="7" id="KW-0479">Metal-binding</keyword>
<evidence type="ECO:0000256" key="8">
    <source>
        <dbReference type="ARBA" id="ARBA00022759"/>
    </source>
</evidence>
<dbReference type="CDD" id="cd07718">
    <property type="entry name" value="RNaseZ_ELAC1_ELAC2-C-term-like_MBL-fold"/>
    <property type="match status" value="1"/>
</dbReference>
<dbReference type="SUPFAM" id="SSF56281">
    <property type="entry name" value="Metallo-hydrolase/oxidoreductase"/>
    <property type="match status" value="2"/>
</dbReference>
<evidence type="ECO:0000256" key="1">
    <source>
        <dbReference type="ARBA" id="ARBA00000402"/>
    </source>
</evidence>
<evidence type="ECO:0000256" key="11">
    <source>
        <dbReference type="SAM" id="MobiDB-lite"/>
    </source>
</evidence>
<feature type="domain" description="Metallo-beta-lactamase" evidence="12">
    <location>
        <begin position="524"/>
        <end position="740"/>
    </location>
</feature>
<evidence type="ECO:0000256" key="3">
    <source>
        <dbReference type="ARBA" id="ARBA00007823"/>
    </source>
</evidence>
<dbReference type="GO" id="GO:0046872">
    <property type="term" value="F:metal ion binding"/>
    <property type="evidence" value="ECO:0007669"/>
    <property type="project" value="UniProtKB-KW"/>
</dbReference>
<keyword evidence="5" id="KW-0819">tRNA processing</keyword>
<gene>
    <name evidence="13" type="ORF">MSPICULIGERA_LOCUS12916</name>
</gene>
<evidence type="ECO:0000256" key="7">
    <source>
        <dbReference type="ARBA" id="ARBA00022723"/>
    </source>
</evidence>
<comment type="catalytic activity">
    <reaction evidence="1">
        <text>Endonucleolytic cleavage of RNA, removing extra 3' nucleotides from tRNA precursor, generating 3' termini of tRNAs. A 3'-hydroxy group is left at the tRNA terminus and a 5'-phosphoryl group is left at the trailer molecule.</text>
        <dbReference type="EC" id="3.1.26.11"/>
    </reaction>
</comment>
<reference evidence="13" key="1">
    <citation type="submission" date="2023-06" db="EMBL/GenBank/DDBJ databases">
        <authorList>
            <person name="Delattre M."/>
        </authorList>
    </citation>
    <scope>NUCLEOTIDE SEQUENCE</scope>
    <source>
        <strain evidence="13">AF72</strain>
    </source>
</reference>
<evidence type="ECO:0000256" key="9">
    <source>
        <dbReference type="ARBA" id="ARBA00022801"/>
    </source>
</evidence>
<evidence type="ECO:0000256" key="10">
    <source>
        <dbReference type="ARBA" id="ARBA00022833"/>
    </source>
</evidence>
<feature type="region of interest" description="Disordered" evidence="11">
    <location>
        <begin position="833"/>
        <end position="873"/>
    </location>
</feature>
<protein>
    <recommendedName>
        <fullName evidence="4">ribonuclease Z</fullName>
        <ecNumber evidence="4">3.1.26.11</ecNumber>
    </recommendedName>
</protein>
<dbReference type="Proteomes" id="UP001177023">
    <property type="component" value="Unassembled WGS sequence"/>
</dbReference>
<feature type="non-terminal residue" evidence="13">
    <location>
        <position position="1"/>
    </location>
</feature>
<evidence type="ECO:0000256" key="5">
    <source>
        <dbReference type="ARBA" id="ARBA00022694"/>
    </source>
</evidence>
<dbReference type="Gene3D" id="3.60.15.10">
    <property type="entry name" value="Ribonuclease Z/Hydroxyacylglutathione hydrolase-like"/>
    <property type="match status" value="2"/>
</dbReference>
<feature type="compositionally biased region" description="Basic residues" evidence="11">
    <location>
        <begin position="863"/>
        <end position="873"/>
    </location>
</feature>
<dbReference type="FunFam" id="3.60.15.10:FF:000135">
    <property type="entry name" value="Ribonuclease Z"/>
    <property type="match status" value="1"/>
</dbReference>
<keyword evidence="6" id="KW-0540">Nuclease</keyword>
<accession>A0AA36CUD6</accession>
<comment type="cofactor">
    <cofactor evidence="2">
        <name>Zn(2+)</name>
        <dbReference type="ChEBI" id="CHEBI:29105"/>
    </cofactor>
</comment>
<comment type="similarity">
    <text evidence="3">Belongs to the RNase Z family.</text>
</comment>
<evidence type="ECO:0000259" key="12">
    <source>
        <dbReference type="SMART" id="SM00849"/>
    </source>
</evidence>
<keyword evidence="14" id="KW-1185">Reference proteome</keyword>
<organism evidence="13 14">
    <name type="scientific">Mesorhabditis spiculigera</name>
    <dbReference type="NCBI Taxonomy" id="96644"/>
    <lineage>
        <taxon>Eukaryota</taxon>
        <taxon>Metazoa</taxon>
        <taxon>Ecdysozoa</taxon>
        <taxon>Nematoda</taxon>
        <taxon>Chromadorea</taxon>
        <taxon>Rhabditida</taxon>
        <taxon>Rhabditina</taxon>
        <taxon>Rhabditomorpha</taxon>
        <taxon>Rhabditoidea</taxon>
        <taxon>Rhabditidae</taxon>
        <taxon>Mesorhabditinae</taxon>
        <taxon>Mesorhabditis</taxon>
    </lineage>
</organism>
<dbReference type="InterPro" id="IPR047151">
    <property type="entry name" value="RNZ2-like"/>
</dbReference>
<evidence type="ECO:0000256" key="6">
    <source>
        <dbReference type="ARBA" id="ARBA00022722"/>
    </source>
</evidence>
<dbReference type="Pfam" id="PF12706">
    <property type="entry name" value="Lactamase_B_2"/>
    <property type="match status" value="1"/>
</dbReference>
<evidence type="ECO:0000256" key="2">
    <source>
        <dbReference type="ARBA" id="ARBA00001947"/>
    </source>
</evidence>
<dbReference type="PANTHER" id="PTHR12553">
    <property type="entry name" value="ZINC PHOSPHODIESTERASE ELAC PROTEIN 2"/>
    <property type="match status" value="1"/>
</dbReference>
<keyword evidence="10" id="KW-0862">Zinc</keyword>
<dbReference type="InterPro" id="IPR027794">
    <property type="entry name" value="tRNase_Z_dom"/>
</dbReference>
<dbReference type="Pfam" id="PF13691">
    <property type="entry name" value="Lactamase_B_4"/>
    <property type="match status" value="1"/>
</dbReference>
<dbReference type="GO" id="GO:1990180">
    <property type="term" value="P:mitochondrial tRNA 3'-end processing"/>
    <property type="evidence" value="ECO:0007669"/>
    <property type="project" value="TreeGrafter"/>
</dbReference>
<evidence type="ECO:0000256" key="4">
    <source>
        <dbReference type="ARBA" id="ARBA00012477"/>
    </source>
</evidence>
<dbReference type="EMBL" id="CATQJA010002631">
    <property type="protein sequence ID" value="CAJ0574584.1"/>
    <property type="molecule type" value="Genomic_DNA"/>
</dbReference>
<keyword evidence="9" id="KW-0378">Hydrolase</keyword>
<dbReference type="PANTHER" id="PTHR12553:SF49">
    <property type="entry name" value="ZINC PHOSPHODIESTERASE ELAC PROTEIN 2"/>
    <property type="match status" value="1"/>
</dbReference>
<comment type="caution">
    <text evidence="13">The sequence shown here is derived from an EMBL/GenBank/DDBJ whole genome shotgun (WGS) entry which is preliminary data.</text>
</comment>
<sequence length="873" mass="96781">MRRGPSVLLQLKAIRFSVAKRLASSKKENEFEDLQDRIQQYSKKLYRNNALASFRARELSSSIDNLARSIASVRAKQESTRDLMNPDINDVPSYIFIDILSNGTAQLAPAISLRTNLRSYLFNCPEGTSRFLPVHRLRENIINDIFVTRGTWDNIGGISGLLLGKDASAPATRIHGALNIKHFLECIRPFQDADFGSAKYPTQVDECPYTNGSYEDPGIRVDYIPMSRPLHASLGNMKGNGLDIAYLITLKGRPRKVDVKKLIELKIPKGPLIGKLKSGIAVTLPDGRTIQPGDILHEETSGDDRESLLVADCADVYCRDALFSNTLLQPYLTGSKHLSYMLHLSQPDVLGTKEYGALVAKLGPSCEHIVVNGHGPAVPHHDGIYQHQQRLRVVAPAVFPMLYPFEWSGTVTQQSTLASREGVFSFATPLQRFVMRAGGTEEPITLNLPSAPSNTEQPNPLFELYTEEEKLADKQNTPDETLEFGKRVAEIKTLSNDILSNAPREYPAISFLGTSSATPCKYRNVTGYLVETSDTASFLVDAGEGTYGQLRVLFGDAGCKKLLTGLHSIFITHAHQDHIGGILAILEKRKKAFTDLGIPYRKLILVCNRNVVKPLRIYSASFADLTELMVEVNLSVVIANARSGSSSPPTFAPVIDVLPLMPTDLFNVEKTGISEARAVQVHHTRNANGYVFRCGDKKIVFSGDTKPCDLLVKEGQEADLLVHESTFEDGFEKDAERKKHSTMGQAVDVARRMSAASTILTHFSARYSKIPPLPDYLDEHGIGIAMDNMRARCDHWHLIPKLVPIYRHLFKQELFEMSLRKLQRDRREELAALNNAGDASSKSAENGAHNKRATNKPASPKQSSKKRKVDAQK</sequence>
<dbReference type="AlphaFoldDB" id="A0AA36CUD6"/>
<dbReference type="InterPro" id="IPR036866">
    <property type="entry name" value="RibonucZ/Hydroxyglut_hydro"/>
</dbReference>
<dbReference type="EC" id="3.1.26.11" evidence="4"/>
<evidence type="ECO:0000313" key="13">
    <source>
        <dbReference type="EMBL" id="CAJ0574584.1"/>
    </source>
</evidence>
<dbReference type="SMART" id="SM00849">
    <property type="entry name" value="Lactamase_B"/>
    <property type="match status" value="1"/>
</dbReference>